<dbReference type="AlphaFoldDB" id="A0AAE1V867"/>
<dbReference type="GO" id="GO:0051013">
    <property type="term" value="P:microtubule severing"/>
    <property type="evidence" value="ECO:0007669"/>
    <property type="project" value="TreeGrafter"/>
</dbReference>
<dbReference type="InterPro" id="IPR003959">
    <property type="entry name" value="ATPase_AAA_core"/>
</dbReference>
<dbReference type="PANTHER" id="PTHR23074:SF150">
    <property type="entry name" value="KATANIN P60 ATPASE-CONTAINING SUBUNIT A1-LIKE"/>
    <property type="match status" value="1"/>
</dbReference>
<dbReference type="GO" id="GO:0015630">
    <property type="term" value="C:microtubule cytoskeleton"/>
    <property type="evidence" value="ECO:0007669"/>
    <property type="project" value="TreeGrafter"/>
</dbReference>
<proteinExistence type="predicted"/>
<feature type="domain" description="ATPase AAA-type core" evidence="1">
    <location>
        <begin position="2"/>
        <end position="98"/>
    </location>
</feature>
<evidence type="ECO:0000259" key="2">
    <source>
        <dbReference type="Pfam" id="PF17862"/>
    </source>
</evidence>
<evidence type="ECO:0000313" key="3">
    <source>
        <dbReference type="EMBL" id="KAK4354056.1"/>
    </source>
</evidence>
<dbReference type="Gene3D" id="3.40.50.300">
    <property type="entry name" value="P-loop containing nucleotide triphosphate hydrolases"/>
    <property type="match status" value="1"/>
</dbReference>
<reference evidence="3" key="1">
    <citation type="submission" date="2023-12" db="EMBL/GenBank/DDBJ databases">
        <title>Genome assembly of Anisodus tanguticus.</title>
        <authorList>
            <person name="Wang Y.-J."/>
        </authorList>
    </citation>
    <scope>NUCLEOTIDE SEQUENCE</scope>
    <source>
        <strain evidence="3">KB-2021</strain>
        <tissue evidence="3">Leaf</tissue>
    </source>
</reference>
<dbReference type="SUPFAM" id="SSF52540">
    <property type="entry name" value="P-loop containing nucleoside triphosphate hydrolases"/>
    <property type="match status" value="1"/>
</dbReference>
<dbReference type="GO" id="GO:0005524">
    <property type="term" value="F:ATP binding"/>
    <property type="evidence" value="ECO:0007669"/>
    <property type="project" value="InterPro"/>
</dbReference>
<dbReference type="InterPro" id="IPR050304">
    <property type="entry name" value="MT-severing_AAA_ATPase"/>
</dbReference>
<name>A0AAE1V867_9SOLA</name>
<dbReference type="Gene3D" id="1.10.8.60">
    <property type="match status" value="1"/>
</dbReference>
<sequence length="197" mass="21606">MFCPPGTGKTLLAKVVATKCGTTFMNISCASLLSKWYGESTQLVWCLFDVSRAHAPTTIFIDEIDSLCSAKGSATEHEISRRVKSELLVQINGLNSNNTSAPGLDIEQVARRTKGYNGDDLTNICRDASLNGMRRKIAGKATDEIKNISKAEILKIPVTMDDFLEALDKIQPMMSISKTVALYIKQNGFRLVQEVGE</sequence>
<feature type="domain" description="AAA ATPase AAA+ lid" evidence="2">
    <location>
        <begin position="104"/>
        <end position="141"/>
    </location>
</feature>
<organism evidence="3 4">
    <name type="scientific">Anisodus tanguticus</name>
    <dbReference type="NCBI Taxonomy" id="243964"/>
    <lineage>
        <taxon>Eukaryota</taxon>
        <taxon>Viridiplantae</taxon>
        <taxon>Streptophyta</taxon>
        <taxon>Embryophyta</taxon>
        <taxon>Tracheophyta</taxon>
        <taxon>Spermatophyta</taxon>
        <taxon>Magnoliopsida</taxon>
        <taxon>eudicotyledons</taxon>
        <taxon>Gunneridae</taxon>
        <taxon>Pentapetalae</taxon>
        <taxon>asterids</taxon>
        <taxon>lamiids</taxon>
        <taxon>Solanales</taxon>
        <taxon>Solanaceae</taxon>
        <taxon>Solanoideae</taxon>
        <taxon>Hyoscyameae</taxon>
        <taxon>Anisodus</taxon>
    </lineage>
</organism>
<evidence type="ECO:0008006" key="5">
    <source>
        <dbReference type="Google" id="ProtNLM"/>
    </source>
</evidence>
<comment type="caution">
    <text evidence="3">The sequence shown here is derived from an EMBL/GenBank/DDBJ whole genome shotgun (WGS) entry which is preliminary data.</text>
</comment>
<evidence type="ECO:0000313" key="4">
    <source>
        <dbReference type="Proteomes" id="UP001291623"/>
    </source>
</evidence>
<dbReference type="Proteomes" id="UP001291623">
    <property type="component" value="Unassembled WGS sequence"/>
</dbReference>
<protein>
    <recommendedName>
        <fullName evidence="5">AAA+ ATPase domain-containing protein</fullName>
    </recommendedName>
</protein>
<dbReference type="PANTHER" id="PTHR23074">
    <property type="entry name" value="AAA DOMAIN-CONTAINING"/>
    <property type="match status" value="1"/>
</dbReference>
<dbReference type="EMBL" id="JAVYJV010000014">
    <property type="protein sequence ID" value="KAK4354056.1"/>
    <property type="molecule type" value="Genomic_DNA"/>
</dbReference>
<accession>A0AAE1V867</accession>
<dbReference type="InterPro" id="IPR027417">
    <property type="entry name" value="P-loop_NTPase"/>
</dbReference>
<dbReference type="Pfam" id="PF17862">
    <property type="entry name" value="AAA_lid_3"/>
    <property type="match status" value="1"/>
</dbReference>
<dbReference type="GO" id="GO:0016887">
    <property type="term" value="F:ATP hydrolysis activity"/>
    <property type="evidence" value="ECO:0007669"/>
    <property type="project" value="InterPro"/>
</dbReference>
<dbReference type="InterPro" id="IPR041569">
    <property type="entry name" value="AAA_lid_3"/>
</dbReference>
<keyword evidence="4" id="KW-1185">Reference proteome</keyword>
<evidence type="ECO:0000259" key="1">
    <source>
        <dbReference type="Pfam" id="PF00004"/>
    </source>
</evidence>
<gene>
    <name evidence="3" type="ORF">RND71_026250</name>
</gene>
<dbReference type="Pfam" id="PF00004">
    <property type="entry name" value="AAA"/>
    <property type="match status" value="1"/>
</dbReference>